<evidence type="ECO:0000256" key="6">
    <source>
        <dbReference type="RuleBase" id="RU363053"/>
    </source>
</evidence>
<dbReference type="PANTHER" id="PTHR11266">
    <property type="entry name" value="PEROXISOMAL MEMBRANE PROTEIN 2, PXMP2 MPV17"/>
    <property type="match status" value="1"/>
</dbReference>
<evidence type="ECO:0000256" key="5">
    <source>
        <dbReference type="ARBA" id="ARBA00023136"/>
    </source>
</evidence>
<feature type="transmembrane region" description="Helical" evidence="6">
    <location>
        <begin position="182"/>
        <end position="203"/>
    </location>
</feature>
<evidence type="ECO:0000256" key="4">
    <source>
        <dbReference type="ARBA" id="ARBA00022989"/>
    </source>
</evidence>
<feature type="transmembrane region" description="Helical" evidence="6">
    <location>
        <begin position="109"/>
        <end position="128"/>
    </location>
</feature>
<dbReference type="GO" id="GO:0016020">
    <property type="term" value="C:membrane"/>
    <property type="evidence" value="ECO:0007669"/>
    <property type="project" value="UniProtKB-SubCell"/>
</dbReference>
<dbReference type="EMBL" id="JBCNJP010000027">
    <property type="protein sequence ID" value="KAK9051864.1"/>
    <property type="molecule type" value="Genomic_DNA"/>
</dbReference>
<organism evidence="8 9">
    <name type="scientific">Deinandra increscens subsp. villosa</name>
    <dbReference type="NCBI Taxonomy" id="3103831"/>
    <lineage>
        <taxon>Eukaryota</taxon>
        <taxon>Viridiplantae</taxon>
        <taxon>Streptophyta</taxon>
        <taxon>Embryophyta</taxon>
        <taxon>Tracheophyta</taxon>
        <taxon>Spermatophyta</taxon>
        <taxon>Magnoliopsida</taxon>
        <taxon>eudicotyledons</taxon>
        <taxon>Gunneridae</taxon>
        <taxon>Pentapetalae</taxon>
        <taxon>asterids</taxon>
        <taxon>campanulids</taxon>
        <taxon>Asterales</taxon>
        <taxon>Asteraceae</taxon>
        <taxon>Asteroideae</taxon>
        <taxon>Heliantheae alliance</taxon>
        <taxon>Madieae</taxon>
        <taxon>Madiinae</taxon>
        <taxon>Deinandra</taxon>
    </lineage>
</organism>
<reference evidence="8 9" key="1">
    <citation type="submission" date="2024-04" db="EMBL/GenBank/DDBJ databases">
        <title>The reference genome of an endangered Asteraceae, Deinandra increscens subsp. villosa, native to the Central Coast of California.</title>
        <authorList>
            <person name="Guilliams M."/>
            <person name="Hasenstab-Lehman K."/>
            <person name="Meyer R."/>
            <person name="Mcevoy S."/>
        </authorList>
    </citation>
    <scope>NUCLEOTIDE SEQUENCE [LARGE SCALE GENOMIC DNA]</scope>
    <source>
        <tissue evidence="8">Leaf</tissue>
    </source>
</reference>
<proteinExistence type="inferred from homology"/>
<dbReference type="Proteomes" id="UP001408789">
    <property type="component" value="Unassembled WGS sequence"/>
</dbReference>
<sequence>MGSLGGGFSNGGIWGMRPFDSENGRRRNPPKSSGSSSQPPGEAGGRFPLKPAATAAALALTGDTIAQLRERWINSKSLQNQHPSDSKEVSLPDVTWSLMDHNWLRALRMASYGFLLYGPGSYVWYQYLDRCMPQQTAQNIIMKVVLNQIILGPSVIAVIFAWNNLWQGKLSELPNKYQKDALRTLLFGFRFWIPVSVVNFWAIPLQARVAFMSMNSIFWNFYLSSTISK</sequence>
<evidence type="ECO:0000256" key="3">
    <source>
        <dbReference type="ARBA" id="ARBA00022692"/>
    </source>
</evidence>
<feature type="compositionally biased region" description="Gly residues" evidence="7">
    <location>
        <begin position="1"/>
        <end position="14"/>
    </location>
</feature>
<evidence type="ECO:0000256" key="7">
    <source>
        <dbReference type="SAM" id="MobiDB-lite"/>
    </source>
</evidence>
<accession>A0AAP0CEJ3</accession>
<feature type="compositionally biased region" description="Low complexity" evidence="7">
    <location>
        <begin position="30"/>
        <end position="41"/>
    </location>
</feature>
<evidence type="ECO:0000256" key="1">
    <source>
        <dbReference type="ARBA" id="ARBA00004141"/>
    </source>
</evidence>
<dbReference type="AlphaFoldDB" id="A0AAP0CEJ3"/>
<comment type="caution">
    <text evidence="8">The sequence shown here is derived from an EMBL/GenBank/DDBJ whole genome shotgun (WGS) entry which is preliminary data.</text>
</comment>
<comment type="subcellular location">
    <subcellularLocation>
        <location evidence="1">Membrane</location>
        <topology evidence="1">Multi-pass membrane protein</topology>
    </subcellularLocation>
</comment>
<evidence type="ECO:0000313" key="8">
    <source>
        <dbReference type="EMBL" id="KAK9051864.1"/>
    </source>
</evidence>
<evidence type="ECO:0000256" key="2">
    <source>
        <dbReference type="ARBA" id="ARBA00006824"/>
    </source>
</evidence>
<evidence type="ECO:0000313" key="9">
    <source>
        <dbReference type="Proteomes" id="UP001408789"/>
    </source>
</evidence>
<keyword evidence="4 6" id="KW-1133">Transmembrane helix</keyword>
<dbReference type="Pfam" id="PF04117">
    <property type="entry name" value="Mpv17_PMP22"/>
    <property type="match status" value="1"/>
</dbReference>
<dbReference type="GO" id="GO:0005737">
    <property type="term" value="C:cytoplasm"/>
    <property type="evidence" value="ECO:0007669"/>
    <property type="project" value="TreeGrafter"/>
</dbReference>
<evidence type="ECO:0008006" key="10">
    <source>
        <dbReference type="Google" id="ProtNLM"/>
    </source>
</evidence>
<keyword evidence="3 6" id="KW-0812">Transmembrane</keyword>
<dbReference type="PANTHER" id="PTHR11266:SF91">
    <property type="entry name" value="EXPRESSED PROTEIN"/>
    <property type="match status" value="1"/>
</dbReference>
<keyword evidence="5 6" id="KW-0472">Membrane</keyword>
<dbReference type="InterPro" id="IPR007248">
    <property type="entry name" value="Mpv17_PMP22"/>
</dbReference>
<keyword evidence="9" id="KW-1185">Reference proteome</keyword>
<protein>
    <recommendedName>
        <fullName evidence="10">Protein Mpv17</fullName>
    </recommendedName>
</protein>
<name>A0AAP0CEJ3_9ASTR</name>
<gene>
    <name evidence="8" type="ORF">SSX86_028492</name>
</gene>
<comment type="similarity">
    <text evidence="2 6">Belongs to the peroxisomal membrane protein PXMP2/4 family.</text>
</comment>
<feature type="transmembrane region" description="Helical" evidence="6">
    <location>
        <begin position="140"/>
        <end position="162"/>
    </location>
</feature>
<feature type="region of interest" description="Disordered" evidence="7">
    <location>
        <begin position="1"/>
        <end position="48"/>
    </location>
</feature>